<dbReference type="PANTHER" id="PTHR13265:SF0">
    <property type="entry name" value="HPR1"/>
    <property type="match status" value="1"/>
</dbReference>
<dbReference type="EMBL" id="JAGHQL010000059">
    <property type="protein sequence ID" value="KAH0542175.1"/>
    <property type="molecule type" value="Genomic_DNA"/>
</dbReference>
<feature type="region of interest" description="Disordered" evidence="1">
    <location>
        <begin position="255"/>
        <end position="276"/>
    </location>
</feature>
<comment type="caution">
    <text evidence="2">The sequence shown here is derived from an EMBL/GenBank/DDBJ whole genome shotgun (WGS) entry which is preliminary data.</text>
</comment>
<feature type="region of interest" description="Disordered" evidence="1">
    <location>
        <begin position="153"/>
        <end position="188"/>
    </location>
</feature>
<evidence type="ECO:0000256" key="1">
    <source>
        <dbReference type="SAM" id="MobiDB-lite"/>
    </source>
</evidence>
<dbReference type="Pfam" id="PF11957">
    <property type="entry name" value="efThoc1"/>
    <property type="match status" value="1"/>
</dbReference>
<dbReference type="AlphaFoldDB" id="A0A9P8I4D9"/>
<sequence length="578" mass="64886">MATDTLSSVHHTMNCLQILLEKAGDIKPEGSLDPPLTPSSFGDSIDQIKNSGTTLQHASTESAFRSLFYNFLKNFKAIHLVILRFCNELLRRLSRAEDTVFCGRVFIFLFQSFPLGDRSSVNLRGEFHVENTTTFDESPQKTLEPVGEMELDANGKESQDQEPASEAPYEKTTTSGDQTDNARKFPKTVTFDTEKKNTKSILDTDSLYPIFWSLQHDFSEPTRLFKSENFEAFKKGLDSTIAKFKAVHEELESRGTLRTSEENKRGIKRKRGEGEDDLATGFNPKYLTSRDLFELEISELAFRRHILVQALILIDFLLSLTPKAKEKLSDLVSQNRAVLYLHNLSPEDTAWALDTRSSVATYLQQGPEGKFYYRMVDTVLSRDKNWVRWKAENCQSFERPPFSAQELLGAKSGAQKAYADRRIRATPLGSLDLNFLSDAESANGLDKLKCTDRYDIPNEESFRGPILDDEFEIDTAKNEEEKQLAISARSSKIWRALRIASKTKLSLFDRIDDGQNLEVLFKTDSDGDKAQAEIESMRDSGDGKAGETPNKREGAGPETLSPPQLVTASASAGEGSVK</sequence>
<feature type="compositionally biased region" description="Polar residues" evidence="1">
    <location>
        <begin position="561"/>
        <end position="570"/>
    </location>
</feature>
<proteinExistence type="predicted"/>
<dbReference type="Proteomes" id="UP000698800">
    <property type="component" value="Unassembled WGS sequence"/>
</dbReference>
<evidence type="ECO:0000313" key="2">
    <source>
        <dbReference type="EMBL" id="KAH0542175.1"/>
    </source>
</evidence>
<protein>
    <recommendedName>
        <fullName evidence="4">THO complex subunit 1</fullName>
    </recommendedName>
</protein>
<name>A0A9P8I4D9_9PEZI</name>
<evidence type="ECO:0000313" key="3">
    <source>
        <dbReference type="Proteomes" id="UP000698800"/>
    </source>
</evidence>
<organism evidence="2 3">
    <name type="scientific">Glutinoglossum americanum</name>
    <dbReference type="NCBI Taxonomy" id="1670608"/>
    <lineage>
        <taxon>Eukaryota</taxon>
        <taxon>Fungi</taxon>
        <taxon>Dikarya</taxon>
        <taxon>Ascomycota</taxon>
        <taxon>Pezizomycotina</taxon>
        <taxon>Geoglossomycetes</taxon>
        <taxon>Geoglossales</taxon>
        <taxon>Geoglossaceae</taxon>
        <taxon>Glutinoglossum</taxon>
    </lineage>
</organism>
<reference evidence="2" key="1">
    <citation type="submission" date="2021-03" db="EMBL/GenBank/DDBJ databases">
        <title>Comparative genomics and phylogenomic investigation of the class Geoglossomycetes provide insights into ecological specialization and systematics.</title>
        <authorList>
            <person name="Melie T."/>
            <person name="Pirro S."/>
            <person name="Miller A.N."/>
            <person name="Quandt A."/>
        </authorList>
    </citation>
    <scope>NUCLEOTIDE SEQUENCE</scope>
    <source>
        <strain evidence="2">GBOQ0MN5Z8</strain>
    </source>
</reference>
<accession>A0A9P8I4D9</accession>
<dbReference type="GO" id="GO:0006406">
    <property type="term" value="P:mRNA export from nucleus"/>
    <property type="evidence" value="ECO:0007669"/>
    <property type="project" value="TreeGrafter"/>
</dbReference>
<feature type="compositionally biased region" description="Basic and acidic residues" evidence="1">
    <location>
        <begin position="255"/>
        <end position="265"/>
    </location>
</feature>
<evidence type="ECO:0008006" key="4">
    <source>
        <dbReference type="Google" id="ProtNLM"/>
    </source>
</evidence>
<dbReference type="InterPro" id="IPR021861">
    <property type="entry name" value="THO_THOC1"/>
</dbReference>
<feature type="compositionally biased region" description="Basic and acidic residues" evidence="1">
    <location>
        <begin position="526"/>
        <end position="555"/>
    </location>
</feature>
<feature type="region of interest" description="Disordered" evidence="1">
    <location>
        <begin position="526"/>
        <end position="578"/>
    </location>
</feature>
<keyword evidence="3" id="KW-1185">Reference proteome</keyword>
<dbReference type="GO" id="GO:0000445">
    <property type="term" value="C:THO complex part of transcription export complex"/>
    <property type="evidence" value="ECO:0007669"/>
    <property type="project" value="TreeGrafter"/>
</dbReference>
<dbReference type="OrthoDB" id="10257415at2759"/>
<gene>
    <name evidence="2" type="ORF">FGG08_003396</name>
</gene>
<dbReference type="PANTHER" id="PTHR13265">
    <property type="entry name" value="THO COMPLEX SUBUNIT 1"/>
    <property type="match status" value="1"/>
</dbReference>